<keyword evidence="6" id="KW-1185">Reference proteome</keyword>
<dbReference type="InterPro" id="IPR008920">
    <property type="entry name" value="TF_FadR/GntR_C"/>
</dbReference>
<dbReference type="Pfam" id="PF07729">
    <property type="entry name" value="FCD"/>
    <property type="match status" value="1"/>
</dbReference>
<dbReference type="PANTHER" id="PTHR43537:SF24">
    <property type="entry name" value="GLUCONATE OPERON TRANSCRIPTIONAL REPRESSOR"/>
    <property type="match status" value="1"/>
</dbReference>
<dbReference type="SUPFAM" id="SSF46785">
    <property type="entry name" value="Winged helix' DNA-binding domain"/>
    <property type="match status" value="1"/>
</dbReference>
<dbReference type="InterPro" id="IPR011711">
    <property type="entry name" value="GntR_C"/>
</dbReference>
<sequence>MPTSQGRIAAYTKIRDAIISGEFAPGQPLSESALAQWCGVSRTPIREAIGRLEQDTLVTWNENGLVVRALEPEEILDIYEVRAYLEAASARTAADRRTDRDLQMLRATLANGDNVDPDSAEEMVKYSRSFMGHVLRIARNSALEDALNRVKLQLARTVEARPAVAAPGRWAKSRQFQAAVTDRIAARDLDGAYGVTLDHFFAARDVRLAMFNEEGTGL</sequence>
<organism evidence="5 6">
    <name type="scientific">Arthrobacter gandavensis</name>
    <dbReference type="NCBI Taxonomy" id="169960"/>
    <lineage>
        <taxon>Bacteria</taxon>
        <taxon>Bacillati</taxon>
        <taxon>Actinomycetota</taxon>
        <taxon>Actinomycetes</taxon>
        <taxon>Micrococcales</taxon>
        <taxon>Micrococcaceae</taxon>
        <taxon>Arthrobacter</taxon>
    </lineage>
</organism>
<proteinExistence type="predicted"/>
<dbReference type="Gene3D" id="1.20.120.530">
    <property type="entry name" value="GntR ligand-binding domain-like"/>
    <property type="match status" value="1"/>
</dbReference>
<dbReference type="SUPFAM" id="SSF48008">
    <property type="entry name" value="GntR ligand-binding domain-like"/>
    <property type="match status" value="1"/>
</dbReference>
<dbReference type="PROSITE" id="PS50949">
    <property type="entry name" value="HTH_GNTR"/>
    <property type="match status" value="1"/>
</dbReference>
<reference evidence="5 6" key="1">
    <citation type="journal article" date="2019" name="Int. J. Syst. Evol. Microbiol.">
        <title>The Global Catalogue of Microorganisms (GCM) 10K type strain sequencing project: providing services to taxonomists for standard genome sequencing and annotation.</title>
        <authorList>
            <consortium name="The Broad Institute Genomics Platform"/>
            <consortium name="The Broad Institute Genome Sequencing Center for Infectious Disease"/>
            <person name="Wu L."/>
            <person name="Ma J."/>
        </authorList>
    </citation>
    <scope>NUCLEOTIDE SEQUENCE [LARGE SCALE GENOMIC DNA]</scope>
    <source>
        <strain evidence="5 6">JCM 13316</strain>
    </source>
</reference>
<keyword evidence="3" id="KW-0804">Transcription</keyword>
<dbReference type="CDD" id="cd07377">
    <property type="entry name" value="WHTH_GntR"/>
    <property type="match status" value="1"/>
</dbReference>
<feature type="domain" description="HTH gntR-type" evidence="4">
    <location>
        <begin position="4"/>
        <end position="70"/>
    </location>
</feature>
<dbReference type="InterPro" id="IPR036390">
    <property type="entry name" value="WH_DNA-bd_sf"/>
</dbReference>
<accession>A0ABN2NZX9</accession>
<name>A0ABN2NZX9_9MICC</name>
<dbReference type="PANTHER" id="PTHR43537">
    <property type="entry name" value="TRANSCRIPTIONAL REGULATOR, GNTR FAMILY"/>
    <property type="match status" value="1"/>
</dbReference>
<comment type="caution">
    <text evidence="5">The sequence shown here is derived from an EMBL/GenBank/DDBJ whole genome shotgun (WGS) entry which is preliminary data.</text>
</comment>
<dbReference type="Gene3D" id="1.10.10.10">
    <property type="entry name" value="Winged helix-like DNA-binding domain superfamily/Winged helix DNA-binding domain"/>
    <property type="match status" value="1"/>
</dbReference>
<evidence type="ECO:0000259" key="4">
    <source>
        <dbReference type="PROSITE" id="PS50949"/>
    </source>
</evidence>
<keyword evidence="2" id="KW-0238">DNA-binding</keyword>
<keyword evidence="1" id="KW-0805">Transcription regulation</keyword>
<dbReference type="EMBL" id="BAAALV010000002">
    <property type="protein sequence ID" value="GAA1906381.1"/>
    <property type="molecule type" value="Genomic_DNA"/>
</dbReference>
<dbReference type="Proteomes" id="UP001500784">
    <property type="component" value="Unassembled WGS sequence"/>
</dbReference>
<evidence type="ECO:0000256" key="1">
    <source>
        <dbReference type="ARBA" id="ARBA00023015"/>
    </source>
</evidence>
<evidence type="ECO:0000313" key="5">
    <source>
        <dbReference type="EMBL" id="GAA1906381.1"/>
    </source>
</evidence>
<evidence type="ECO:0000256" key="3">
    <source>
        <dbReference type="ARBA" id="ARBA00023163"/>
    </source>
</evidence>
<protein>
    <submittedName>
        <fullName evidence="5">GntR family transcriptional regulator</fullName>
    </submittedName>
</protein>
<evidence type="ECO:0000256" key="2">
    <source>
        <dbReference type="ARBA" id="ARBA00023125"/>
    </source>
</evidence>
<evidence type="ECO:0000313" key="6">
    <source>
        <dbReference type="Proteomes" id="UP001500784"/>
    </source>
</evidence>
<dbReference type="Pfam" id="PF00392">
    <property type="entry name" value="GntR"/>
    <property type="match status" value="1"/>
</dbReference>
<dbReference type="InterPro" id="IPR036388">
    <property type="entry name" value="WH-like_DNA-bd_sf"/>
</dbReference>
<dbReference type="SMART" id="SM00345">
    <property type="entry name" value="HTH_GNTR"/>
    <property type="match status" value="1"/>
</dbReference>
<dbReference type="InterPro" id="IPR000524">
    <property type="entry name" value="Tscrpt_reg_HTH_GntR"/>
</dbReference>
<dbReference type="SMART" id="SM00895">
    <property type="entry name" value="FCD"/>
    <property type="match status" value="1"/>
</dbReference>
<gene>
    <name evidence="5" type="ORF">GCM10009688_07900</name>
</gene>